<feature type="signal peptide" evidence="1">
    <location>
        <begin position="1"/>
        <end position="45"/>
    </location>
</feature>
<keyword evidence="1" id="KW-0732">Signal</keyword>
<evidence type="ECO:0000313" key="2">
    <source>
        <dbReference type="EMBL" id="TDR89976.1"/>
    </source>
</evidence>
<reference evidence="2 3" key="1">
    <citation type="submission" date="2019-03" db="EMBL/GenBank/DDBJ databases">
        <title>Genomic Encyclopedia of Type Strains, Phase IV (KMG-IV): sequencing the most valuable type-strain genomes for metagenomic binning, comparative biology and taxonomic classification.</title>
        <authorList>
            <person name="Goeker M."/>
        </authorList>
    </citation>
    <scope>NUCLEOTIDE SEQUENCE [LARGE SCALE GENOMIC DNA]</scope>
    <source>
        <strain evidence="2 3">DSM 25903</strain>
    </source>
</reference>
<proteinExistence type="predicted"/>
<accession>A0A4R7C0S5</accession>
<keyword evidence="3" id="KW-1185">Reference proteome</keyword>
<gene>
    <name evidence="2" type="ORF">EV668_2813</name>
</gene>
<comment type="caution">
    <text evidence="2">The sequence shown here is derived from an EMBL/GenBank/DDBJ whole genome shotgun (WGS) entry which is preliminary data.</text>
</comment>
<dbReference type="Proteomes" id="UP000295122">
    <property type="component" value="Unassembled WGS sequence"/>
</dbReference>
<dbReference type="EMBL" id="SNZR01000013">
    <property type="protein sequence ID" value="TDR89976.1"/>
    <property type="molecule type" value="Genomic_DNA"/>
</dbReference>
<protein>
    <recommendedName>
        <fullName evidence="4">Aspartyl protease</fullName>
    </recommendedName>
</protein>
<name>A0A4R7C0S5_9HYPH</name>
<evidence type="ECO:0008006" key="4">
    <source>
        <dbReference type="Google" id="ProtNLM"/>
    </source>
</evidence>
<evidence type="ECO:0000313" key="3">
    <source>
        <dbReference type="Proteomes" id="UP000295122"/>
    </source>
</evidence>
<feature type="chain" id="PRO_5021013855" description="Aspartyl protease" evidence="1">
    <location>
        <begin position="46"/>
        <end position="378"/>
    </location>
</feature>
<dbReference type="AlphaFoldDB" id="A0A4R7C0S5"/>
<evidence type="ECO:0000256" key="1">
    <source>
        <dbReference type="SAM" id="SignalP"/>
    </source>
</evidence>
<sequence>MTCAQTSAQTCAQRHGRPVAAGRSTLRWSAAACLAFAWLASPASAETRPRYEDGAAGTFLPFLNAPARGEEAERSPRLGLSFGGEARPVLMDTGSTGIVVSASRIPDVDSLPARPGRLTYTSSGRIMIGRWVTVPVTLWGRDEARVTTRPIPVLAVDRIDCTEQARDCTPEEAPAHVAMMGVGFGREGDAQSQSTPDTNPLLNLDPGGRRLHRGYVVTKEGVHVGLTPANTRGEFRFVKLDPHPDIAGDWLGVPACIAVDAGPSACGRGLVDTGVTGMFLTMPREAVAGSLEDGRPALSPGSRVAIRFPQASGADAPAAASYAFAVGDDGSALAPSRVVLNTRRPQTFVNTGLHLLNGFDVLYDADGGFYAFRQRPAP</sequence>
<organism evidence="2 3">
    <name type="scientific">Enterovirga rhinocerotis</name>
    <dbReference type="NCBI Taxonomy" id="1339210"/>
    <lineage>
        <taxon>Bacteria</taxon>
        <taxon>Pseudomonadati</taxon>
        <taxon>Pseudomonadota</taxon>
        <taxon>Alphaproteobacteria</taxon>
        <taxon>Hyphomicrobiales</taxon>
        <taxon>Methylobacteriaceae</taxon>
        <taxon>Enterovirga</taxon>
    </lineage>
</organism>